<name>A0A507BYT9_9FUNG</name>
<dbReference type="Proteomes" id="UP000319731">
    <property type="component" value="Unassembled WGS sequence"/>
</dbReference>
<dbReference type="InterPro" id="IPR036770">
    <property type="entry name" value="Ankyrin_rpt-contain_sf"/>
</dbReference>
<evidence type="ECO:0000256" key="3">
    <source>
        <dbReference type="PROSITE-ProRule" id="PRU00023"/>
    </source>
</evidence>
<sequence length="375" mass="41741">MAYFADFSLTTFWLKETRLKSTRGWLLDELMEWKDIHNQSCVYWLSGVADVGKSVIAGSFSDQQPNQLAAHFFCKHAEIARNGPLRIIATWAFQLASFDLDIGKASNDIYQAEPNFLINMPSIGRQFEQLIVRPLSKYCGGKAVILLDALNEYVSCENGRIDVVSKRRLDRGRTGLVENGVDINYQSKYLGTAIFAASFYGVEDMVLYLLNNRADSGLGWDAEGIELEGLKLPYVPVEWTPLLVGAVNDLTEMVQLMVEYGEILKEPRQLDFPWIGFWGSDLDDVDVDRVTALHCAIMNKAIQTFEALLELGANVNIADNAGNTPLHEAAKENAANMISLLVKACVAKSNVNKLGMTPFQDAQKAGFTNILQLLK</sequence>
<dbReference type="PROSITE" id="PS50297">
    <property type="entry name" value="ANK_REP_REGION"/>
    <property type="match status" value="2"/>
</dbReference>
<protein>
    <recommendedName>
        <fullName evidence="4">Nephrocystin 3-like N-terminal domain-containing protein</fullName>
    </recommendedName>
</protein>
<organism evidence="5 6">
    <name type="scientific">Synchytrium microbalum</name>
    <dbReference type="NCBI Taxonomy" id="1806994"/>
    <lineage>
        <taxon>Eukaryota</taxon>
        <taxon>Fungi</taxon>
        <taxon>Fungi incertae sedis</taxon>
        <taxon>Chytridiomycota</taxon>
        <taxon>Chytridiomycota incertae sedis</taxon>
        <taxon>Chytridiomycetes</taxon>
        <taxon>Synchytriales</taxon>
        <taxon>Synchytriaceae</taxon>
        <taxon>Synchytrium</taxon>
    </lineage>
</organism>
<dbReference type="PANTHER" id="PTHR24198">
    <property type="entry name" value="ANKYRIN REPEAT AND PROTEIN KINASE DOMAIN-CONTAINING PROTEIN"/>
    <property type="match status" value="1"/>
</dbReference>
<accession>A0A507BYT9</accession>
<dbReference type="Pfam" id="PF13637">
    <property type="entry name" value="Ank_4"/>
    <property type="match status" value="1"/>
</dbReference>
<feature type="repeat" description="ANK" evidence="3">
    <location>
        <begin position="321"/>
        <end position="353"/>
    </location>
</feature>
<proteinExistence type="predicted"/>
<keyword evidence="1" id="KW-0677">Repeat</keyword>
<dbReference type="Pfam" id="PF24883">
    <property type="entry name" value="NPHP3_N"/>
    <property type="match status" value="1"/>
</dbReference>
<dbReference type="PANTHER" id="PTHR24198:SF165">
    <property type="entry name" value="ANKYRIN REPEAT-CONTAINING PROTEIN-RELATED"/>
    <property type="match status" value="1"/>
</dbReference>
<dbReference type="EMBL" id="QEAO01000032">
    <property type="protein sequence ID" value="TPX32281.1"/>
    <property type="molecule type" value="Genomic_DNA"/>
</dbReference>
<dbReference type="InterPro" id="IPR056884">
    <property type="entry name" value="NPHP3-like_N"/>
</dbReference>
<dbReference type="RefSeq" id="XP_031023524.1">
    <property type="nucleotide sequence ID" value="XM_031170500.1"/>
</dbReference>
<dbReference type="PROSITE" id="PS50088">
    <property type="entry name" value="ANK_REPEAT"/>
    <property type="match status" value="2"/>
</dbReference>
<dbReference type="Gene3D" id="1.25.40.20">
    <property type="entry name" value="Ankyrin repeat-containing domain"/>
    <property type="match status" value="2"/>
</dbReference>
<comment type="caution">
    <text evidence="5">The sequence shown here is derived from an EMBL/GenBank/DDBJ whole genome shotgun (WGS) entry which is preliminary data.</text>
</comment>
<reference evidence="5 6" key="1">
    <citation type="journal article" date="2019" name="Sci. Rep.">
        <title>Comparative genomics of chytrid fungi reveal insights into the obligate biotrophic and pathogenic lifestyle of Synchytrium endobioticum.</title>
        <authorList>
            <person name="van de Vossenberg B.T.L.H."/>
            <person name="Warris S."/>
            <person name="Nguyen H.D.T."/>
            <person name="van Gent-Pelzer M.P.E."/>
            <person name="Joly D.L."/>
            <person name="van de Geest H.C."/>
            <person name="Bonants P.J.M."/>
            <person name="Smith D.S."/>
            <person name="Levesque C.A."/>
            <person name="van der Lee T.A.J."/>
        </authorList>
    </citation>
    <scope>NUCLEOTIDE SEQUENCE [LARGE SCALE GENOMIC DNA]</scope>
    <source>
        <strain evidence="5 6">JEL517</strain>
    </source>
</reference>
<dbReference type="AlphaFoldDB" id="A0A507BYT9"/>
<dbReference type="SMART" id="SM00248">
    <property type="entry name" value="ANK"/>
    <property type="match status" value="4"/>
</dbReference>
<dbReference type="SUPFAM" id="SSF48403">
    <property type="entry name" value="Ankyrin repeat"/>
    <property type="match status" value="1"/>
</dbReference>
<keyword evidence="6" id="KW-1185">Reference proteome</keyword>
<dbReference type="OrthoDB" id="2121094at2759"/>
<gene>
    <name evidence="5" type="ORF">SmJEL517_g04572</name>
</gene>
<dbReference type="InterPro" id="IPR002110">
    <property type="entry name" value="Ankyrin_rpt"/>
</dbReference>
<evidence type="ECO:0000259" key="4">
    <source>
        <dbReference type="Pfam" id="PF24883"/>
    </source>
</evidence>
<dbReference type="STRING" id="1806994.A0A507BYT9"/>
<keyword evidence="2 3" id="KW-0040">ANK repeat</keyword>
<evidence type="ECO:0000256" key="2">
    <source>
        <dbReference type="ARBA" id="ARBA00023043"/>
    </source>
</evidence>
<feature type="domain" description="Nephrocystin 3-like N-terminal" evidence="4">
    <location>
        <begin position="22"/>
        <end position="157"/>
    </location>
</feature>
<dbReference type="GeneID" id="42005797"/>
<evidence type="ECO:0000256" key="1">
    <source>
        <dbReference type="ARBA" id="ARBA00022737"/>
    </source>
</evidence>
<evidence type="ECO:0000313" key="5">
    <source>
        <dbReference type="EMBL" id="TPX32281.1"/>
    </source>
</evidence>
<feature type="repeat" description="ANK" evidence="3">
    <location>
        <begin position="288"/>
        <end position="320"/>
    </location>
</feature>
<evidence type="ECO:0000313" key="6">
    <source>
        <dbReference type="Proteomes" id="UP000319731"/>
    </source>
</evidence>